<keyword evidence="2" id="KW-0808">Transferase</keyword>
<keyword evidence="2" id="KW-0548">Nucleotidyltransferase</keyword>
<evidence type="ECO:0000313" key="3">
    <source>
        <dbReference type="Proteomes" id="UP000664554"/>
    </source>
</evidence>
<reference evidence="2 3" key="1">
    <citation type="submission" date="2021-03" db="EMBL/GenBank/DDBJ databases">
        <authorList>
            <person name="Shang D.-D."/>
            <person name="Du Z.-J."/>
            <person name="Chen G.-J."/>
        </authorList>
    </citation>
    <scope>NUCLEOTIDE SEQUENCE [LARGE SCALE GENOMIC DNA]</scope>
    <source>
        <strain evidence="2 3">F1192</strain>
    </source>
</reference>
<keyword evidence="1" id="KW-0812">Transmembrane</keyword>
<feature type="transmembrane region" description="Helical" evidence="1">
    <location>
        <begin position="35"/>
        <end position="56"/>
    </location>
</feature>
<protein>
    <submittedName>
        <fullName evidence="2">Phosphatidate cytidylyltransferase</fullName>
    </submittedName>
</protein>
<dbReference type="RefSeq" id="WP_207991376.1">
    <property type="nucleotide sequence ID" value="NZ_JAGBKM010000013.1"/>
</dbReference>
<dbReference type="GO" id="GO:0016779">
    <property type="term" value="F:nucleotidyltransferase activity"/>
    <property type="evidence" value="ECO:0007669"/>
    <property type="project" value="UniProtKB-KW"/>
</dbReference>
<comment type="caution">
    <text evidence="2">The sequence shown here is derived from an EMBL/GenBank/DDBJ whole genome shotgun (WGS) entry which is preliminary data.</text>
</comment>
<feature type="transmembrane region" description="Helical" evidence="1">
    <location>
        <begin position="218"/>
        <end position="237"/>
    </location>
</feature>
<proteinExistence type="predicted"/>
<keyword evidence="1" id="KW-1133">Transmembrane helix</keyword>
<gene>
    <name evidence="2" type="ORF">J3492_08050</name>
</gene>
<dbReference type="Proteomes" id="UP000664554">
    <property type="component" value="Unassembled WGS sequence"/>
</dbReference>
<feature type="transmembrane region" description="Helical" evidence="1">
    <location>
        <begin position="71"/>
        <end position="88"/>
    </location>
</feature>
<dbReference type="PANTHER" id="PTHR43535:SF1">
    <property type="entry name" value="PHOSPHATIDATE CYTIDYLYLTRANSFERASE"/>
    <property type="match status" value="1"/>
</dbReference>
<dbReference type="EMBL" id="JAGBKM010000013">
    <property type="protein sequence ID" value="MBO1531167.1"/>
    <property type="molecule type" value="Genomic_DNA"/>
</dbReference>
<evidence type="ECO:0000256" key="1">
    <source>
        <dbReference type="SAM" id="Phobius"/>
    </source>
</evidence>
<feature type="transmembrane region" description="Helical" evidence="1">
    <location>
        <begin position="143"/>
        <end position="166"/>
    </location>
</feature>
<organism evidence="2 3">
    <name type="scientific">Psychrobacter coccoides</name>
    <dbReference type="NCBI Taxonomy" id="2818440"/>
    <lineage>
        <taxon>Bacteria</taxon>
        <taxon>Pseudomonadati</taxon>
        <taxon>Pseudomonadota</taxon>
        <taxon>Gammaproteobacteria</taxon>
        <taxon>Moraxellales</taxon>
        <taxon>Moraxellaceae</taxon>
        <taxon>Psychrobacter</taxon>
    </lineage>
</organism>
<dbReference type="PANTHER" id="PTHR43535">
    <property type="entry name" value="PHOSPHATIDATE CYTIDYLYLTRANSFERASE"/>
    <property type="match status" value="1"/>
</dbReference>
<feature type="transmembrane region" description="Helical" evidence="1">
    <location>
        <begin position="6"/>
        <end position="28"/>
    </location>
</feature>
<accession>A0ABS3NP27</accession>
<feature type="transmembrane region" description="Helical" evidence="1">
    <location>
        <begin position="292"/>
        <end position="309"/>
    </location>
</feature>
<evidence type="ECO:0000313" key="2">
    <source>
        <dbReference type="EMBL" id="MBO1531167.1"/>
    </source>
</evidence>
<keyword evidence="3" id="KW-1185">Reference proteome</keyword>
<feature type="transmembrane region" description="Helical" evidence="1">
    <location>
        <begin position="178"/>
        <end position="197"/>
    </location>
</feature>
<keyword evidence="1" id="KW-0472">Membrane</keyword>
<dbReference type="Pfam" id="PF01148">
    <property type="entry name" value="CTP_transf_1"/>
    <property type="match status" value="1"/>
</dbReference>
<name>A0ABS3NP27_9GAMM</name>
<sequence length="310" mass="34931">MVATDTLFLIVLMTVVSVVWGVLALPYWRARLPTIYLIARSWWWMLALLCGCYLIAKTTGSNSPIDKQYPYQWLLVAFFILIGLRGSYEISRLWRSESKARLISKLKARGLQAHTLALPIPQKQTQTLDEPELDRQRGVQPFFYLNFLDVLFASVFILLIISLIFLQQLTWQREQYGVLLFVLFASQFNDIAQYLCGKLLKGKLFKRGLAPKISPNKSIEGAVFGSLLSALLATVLGVWLTPFSWWLCLLAAYMLAVSGIAGDLIESAFKRQHGVKDTGTLLAGHGGVLDRVDSLLIGVPIFTLLYWLLV</sequence>
<feature type="transmembrane region" description="Helical" evidence="1">
    <location>
        <begin position="243"/>
        <end position="265"/>
    </location>
</feature>